<accession>A0A0J6T897</accession>
<gene>
    <name evidence="1" type="ORF">VP06_00485</name>
</gene>
<organism evidence="1 2">
    <name type="scientific">Methylobacterium aquaticum</name>
    <dbReference type="NCBI Taxonomy" id="270351"/>
    <lineage>
        <taxon>Bacteria</taxon>
        <taxon>Pseudomonadati</taxon>
        <taxon>Pseudomonadota</taxon>
        <taxon>Alphaproteobacteria</taxon>
        <taxon>Hyphomicrobiales</taxon>
        <taxon>Methylobacteriaceae</taxon>
        <taxon>Methylobacterium</taxon>
    </lineage>
</organism>
<evidence type="ECO:0000313" key="1">
    <source>
        <dbReference type="EMBL" id="KMO41798.1"/>
    </source>
</evidence>
<reference evidence="1 2" key="1">
    <citation type="submission" date="2015-03" db="EMBL/GenBank/DDBJ databases">
        <title>Genome sequencing of Methylobacterium aquaticum DSM16371 type strain.</title>
        <authorList>
            <person name="Chaudhry V."/>
            <person name="Patil P.B."/>
        </authorList>
    </citation>
    <scope>NUCLEOTIDE SEQUENCE [LARGE SCALE GENOMIC DNA]</scope>
    <source>
        <strain evidence="1 2">DSM 16371</strain>
    </source>
</reference>
<dbReference type="Proteomes" id="UP000035929">
    <property type="component" value="Unassembled WGS sequence"/>
</dbReference>
<protein>
    <submittedName>
        <fullName evidence="1">Uncharacterized protein</fullName>
    </submittedName>
</protein>
<comment type="caution">
    <text evidence="1">The sequence shown here is derived from an EMBL/GenBank/DDBJ whole genome shotgun (WGS) entry which is preliminary data.</text>
</comment>
<proteinExistence type="predicted"/>
<evidence type="ECO:0000313" key="2">
    <source>
        <dbReference type="Proteomes" id="UP000035929"/>
    </source>
</evidence>
<dbReference type="EMBL" id="LABX01000003">
    <property type="protein sequence ID" value="KMO41798.1"/>
    <property type="molecule type" value="Genomic_DNA"/>
</dbReference>
<dbReference type="PATRIC" id="fig|270351.6.peg.4541"/>
<dbReference type="AlphaFoldDB" id="A0A0J6T897"/>
<sequence>MAGLPARPALRTGLAPVRGHQPAGLALAGYGRFQCVSHNSRCADAALTSDDGDREFCERHAAYPLGIRGTDHHIGFQGMRTAGVRAVRAVSGRSDAGRFGRRPTGAV</sequence>
<name>A0A0J6T897_9HYPH</name>